<dbReference type="RefSeq" id="WP_351974730.1">
    <property type="nucleotide sequence ID" value="NZ_JBEPBX010000001.1"/>
</dbReference>
<evidence type="ECO:0000256" key="1">
    <source>
        <dbReference type="SAM" id="MobiDB-lite"/>
    </source>
</evidence>
<evidence type="ECO:0000313" key="2">
    <source>
        <dbReference type="EMBL" id="MER6612094.1"/>
    </source>
</evidence>
<feature type="region of interest" description="Disordered" evidence="1">
    <location>
        <begin position="41"/>
        <end position="63"/>
    </location>
</feature>
<dbReference type="EMBL" id="JBEPBX010000001">
    <property type="protein sequence ID" value="MER6612094.1"/>
    <property type="molecule type" value="Genomic_DNA"/>
</dbReference>
<dbReference type="Proteomes" id="UP001445472">
    <property type="component" value="Unassembled WGS sequence"/>
</dbReference>
<proteinExistence type="predicted"/>
<keyword evidence="3" id="KW-1185">Reference proteome</keyword>
<evidence type="ECO:0000313" key="3">
    <source>
        <dbReference type="Proteomes" id="UP001445472"/>
    </source>
</evidence>
<sequence>MAAHLDLAVVDRRSECATRNALTDGTIEAVRRLRPDVALLTPGRNPGVRHARTPEVAFSDDKA</sequence>
<name>A0ABV1UMS8_9ACTN</name>
<comment type="caution">
    <text evidence="2">The sequence shown here is derived from an EMBL/GenBank/DDBJ whole genome shotgun (WGS) entry which is preliminary data.</text>
</comment>
<gene>
    <name evidence="2" type="ORF">ABT276_01480</name>
</gene>
<accession>A0ABV1UMS8</accession>
<organism evidence="2 3">
    <name type="scientific">Streptomyces xantholiticus</name>
    <dbReference type="NCBI Taxonomy" id="68285"/>
    <lineage>
        <taxon>Bacteria</taxon>
        <taxon>Bacillati</taxon>
        <taxon>Actinomycetota</taxon>
        <taxon>Actinomycetes</taxon>
        <taxon>Kitasatosporales</taxon>
        <taxon>Streptomycetaceae</taxon>
        <taxon>Streptomyces</taxon>
    </lineage>
</organism>
<reference evidence="2 3" key="1">
    <citation type="submission" date="2024-06" db="EMBL/GenBank/DDBJ databases">
        <title>The Natural Products Discovery Center: Release of the First 8490 Sequenced Strains for Exploring Actinobacteria Biosynthetic Diversity.</title>
        <authorList>
            <person name="Kalkreuter E."/>
            <person name="Kautsar S.A."/>
            <person name="Yang D."/>
            <person name="Bader C.D."/>
            <person name="Teijaro C.N."/>
            <person name="Fluegel L."/>
            <person name="Davis C.M."/>
            <person name="Simpson J.R."/>
            <person name="Lauterbach L."/>
            <person name="Steele A.D."/>
            <person name="Gui C."/>
            <person name="Meng S."/>
            <person name="Li G."/>
            <person name="Viehrig K."/>
            <person name="Ye F."/>
            <person name="Su P."/>
            <person name="Kiefer A.F."/>
            <person name="Nichols A."/>
            <person name="Cepeda A.J."/>
            <person name="Yan W."/>
            <person name="Fan B."/>
            <person name="Jiang Y."/>
            <person name="Adhikari A."/>
            <person name="Zheng C.-J."/>
            <person name="Schuster L."/>
            <person name="Cowan T.M."/>
            <person name="Smanski M.J."/>
            <person name="Chevrette M.G."/>
            <person name="De Carvalho L.P.S."/>
            <person name="Shen B."/>
        </authorList>
    </citation>
    <scope>NUCLEOTIDE SEQUENCE [LARGE SCALE GENOMIC DNA]</scope>
    <source>
        <strain evidence="2 3">NPDC000837</strain>
    </source>
</reference>
<protein>
    <submittedName>
        <fullName evidence="2">Uncharacterized protein</fullName>
    </submittedName>
</protein>